<dbReference type="EMBL" id="AMZH03003581">
    <property type="protein sequence ID" value="RRT71860.1"/>
    <property type="molecule type" value="Genomic_DNA"/>
</dbReference>
<dbReference type="AlphaFoldDB" id="A0A427A6J1"/>
<protein>
    <submittedName>
        <fullName evidence="2">Uncharacterized protein</fullName>
    </submittedName>
</protein>
<comment type="caution">
    <text evidence="2">The sequence shown here is derived from an EMBL/GenBank/DDBJ whole genome shotgun (WGS) entry which is preliminary data.</text>
</comment>
<feature type="compositionally biased region" description="Polar residues" evidence="1">
    <location>
        <begin position="1"/>
        <end position="17"/>
    </location>
</feature>
<proteinExistence type="predicted"/>
<evidence type="ECO:0000313" key="2">
    <source>
        <dbReference type="EMBL" id="RRT71860.1"/>
    </source>
</evidence>
<organism evidence="2 3">
    <name type="scientific">Ensete ventricosum</name>
    <name type="common">Abyssinian banana</name>
    <name type="synonym">Musa ensete</name>
    <dbReference type="NCBI Taxonomy" id="4639"/>
    <lineage>
        <taxon>Eukaryota</taxon>
        <taxon>Viridiplantae</taxon>
        <taxon>Streptophyta</taxon>
        <taxon>Embryophyta</taxon>
        <taxon>Tracheophyta</taxon>
        <taxon>Spermatophyta</taxon>
        <taxon>Magnoliopsida</taxon>
        <taxon>Liliopsida</taxon>
        <taxon>Zingiberales</taxon>
        <taxon>Musaceae</taxon>
        <taxon>Ensete</taxon>
    </lineage>
</organism>
<feature type="region of interest" description="Disordered" evidence="1">
    <location>
        <begin position="1"/>
        <end position="82"/>
    </location>
</feature>
<reference evidence="2 3" key="1">
    <citation type="journal article" date="2014" name="Agronomy (Basel)">
        <title>A Draft Genome Sequence for Ensete ventricosum, the Drought-Tolerant Tree Against Hunger.</title>
        <authorList>
            <person name="Harrison J."/>
            <person name="Moore K.A."/>
            <person name="Paszkiewicz K."/>
            <person name="Jones T."/>
            <person name="Grant M."/>
            <person name="Ambacheew D."/>
            <person name="Muzemil S."/>
            <person name="Studholme D.J."/>
        </authorList>
    </citation>
    <scope>NUCLEOTIDE SEQUENCE [LARGE SCALE GENOMIC DNA]</scope>
</reference>
<gene>
    <name evidence="2" type="ORF">B296_00005617</name>
</gene>
<accession>A0A427A6J1</accession>
<evidence type="ECO:0000256" key="1">
    <source>
        <dbReference type="SAM" id="MobiDB-lite"/>
    </source>
</evidence>
<sequence length="82" mass="8264">MANPARHSSTCVASSAPSRAPMTSFFSSPATSQPSFASSSDYNRVGSSIPRSSEATGGVAAIPWGPANGLKPARLGEVTTGH</sequence>
<evidence type="ECO:0000313" key="3">
    <source>
        <dbReference type="Proteomes" id="UP000287651"/>
    </source>
</evidence>
<dbReference type="Proteomes" id="UP000287651">
    <property type="component" value="Unassembled WGS sequence"/>
</dbReference>
<name>A0A427A6J1_ENSVE</name>
<feature type="compositionally biased region" description="Polar residues" evidence="1">
    <location>
        <begin position="24"/>
        <end position="55"/>
    </location>
</feature>